<dbReference type="KEGG" id="vg:18563689"/>
<protein>
    <submittedName>
        <fullName evidence="1">Gp475</fullName>
    </submittedName>
</protein>
<dbReference type="EMBL" id="JN638751">
    <property type="protein sequence ID" value="AEO93733.1"/>
    <property type="molecule type" value="Genomic_DNA"/>
</dbReference>
<evidence type="ECO:0000313" key="1">
    <source>
        <dbReference type="EMBL" id="AEO93733.1"/>
    </source>
</evidence>
<sequence>MDRKEELISQIEEDLLILTLSMGIKVLKNDDSFNVLDHKNYRLFAIYIEEAKIGYRYKVLLNYEGKLGNINIRGSHNIVESYDEEVVYSKVKKMIDAIVENDGTVKRTYIDDGFEVKRSGES</sequence>
<organism evidence="1 2">
    <name type="scientific">Bacillus phage G</name>
    <dbReference type="NCBI Taxonomy" id="2884420"/>
    <lineage>
        <taxon>Viruses</taxon>
        <taxon>Duplodnaviria</taxon>
        <taxon>Heunggongvirae</taxon>
        <taxon>Uroviricota</taxon>
        <taxon>Caudoviricetes</taxon>
        <taxon>Donellivirus</taxon>
        <taxon>Donellivirus gee</taxon>
    </lineage>
</organism>
<dbReference type="RefSeq" id="YP_009015778.1">
    <property type="nucleotide sequence ID" value="NC_023719.1"/>
</dbReference>
<accession>G3MAL6</accession>
<dbReference type="GeneID" id="18563689"/>
<reference evidence="1 2" key="1">
    <citation type="submission" date="2011-09" db="EMBL/GenBank/DDBJ databases">
        <authorList>
            <person name="Pope W.H."/>
            <person name="Pedulla M.L."/>
            <person name="Ford M.E."/>
            <person name="Peebles C.L."/>
            <person name="Hatfull G.H."/>
            <person name="Hendrix R.W."/>
        </authorList>
    </citation>
    <scope>NUCLEOTIDE SEQUENCE [LARGE SCALE GENOMIC DNA]</scope>
    <source>
        <strain evidence="1">G</strain>
    </source>
</reference>
<dbReference type="Proteomes" id="UP000009273">
    <property type="component" value="Segment"/>
</dbReference>
<keyword evidence="2" id="KW-1185">Reference proteome</keyword>
<name>G3MAL6_9CAUD</name>
<gene>
    <name evidence="1" type="primary">475</name>
    <name evidence="1" type="ORF">G_475</name>
</gene>
<evidence type="ECO:0000313" key="2">
    <source>
        <dbReference type="Proteomes" id="UP000009273"/>
    </source>
</evidence>
<proteinExistence type="predicted"/>